<dbReference type="OrthoDB" id="3636113at2"/>
<feature type="region of interest" description="Disordered" evidence="1">
    <location>
        <begin position="1"/>
        <end position="34"/>
    </location>
</feature>
<sequence length="150" mass="16172">MQHNETGVSAAGEVSAEPARTRGHSHDGPRRPRTSLAYNDVEWSIIEQAAALDGRKPGSWASLAALDAARMRVSGVVLDRGVLSKLYVAVTDLSNQLAKIGGNLNDVAKHANSTHEVETVREQALAILERVRLRVVEARGLLAGLRHALR</sequence>
<gene>
    <name evidence="2" type="ORF">SAMN05421854_110233</name>
</gene>
<evidence type="ECO:0000256" key="1">
    <source>
        <dbReference type="SAM" id="MobiDB-lite"/>
    </source>
</evidence>
<organism evidence="2 3">
    <name type="scientific">Amycolatopsis rubida</name>
    <dbReference type="NCBI Taxonomy" id="112413"/>
    <lineage>
        <taxon>Bacteria</taxon>
        <taxon>Bacillati</taxon>
        <taxon>Actinomycetota</taxon>
        <taxon>Actinomycetes</taxon>
        <taxon>Pseudonocardiales</taxon>
        <taxon>Pseudonocardiaceae</taxon>
        <taxon>Amycolatopsis</taxon>
    </lineage>
</organism>
<accession>A0A1I5XHA0</accession>
<dbReference type="AlphaFoldDB" id="A0A1I5XHA0"/>
<evidence type="ECO:0000313" key="3">
    <source>
        <dbReference type="Proteomes" id="UP000199137"/>
    </source>
</evidence>
<dbReference type="Proteomes" id="UP000199137">
    <property type="component" value="Unassembled WGS sequence"/>
</dbReference>
<proteinExistence type="predicted"/>
<name>A0A1I5XHA0_9PSEU</name>
<reference evidence="2 3" key="1">
    <citation type="submission" date="2016-10" db="EMBL/GenBank/DDBJ databases">
        <authorList>
            <person name="de Groot N.N."/>
        </authorList>
    </citation>
    <scope>NUCLEOTIDE SEQUENCE [LARGE SCALE GENOMIC DNA]</scope>
    <source>
        <strain evidence="2 3">DSM 44637</strain>
    </source>
</reference>
<dbReference type="RefSeq" id="WP_093575766.1">
    <property type="nucleotide sequence ID" value="NZ_FOWC01000010.1"/>
</dbReference>
<evidence type="ECO:0000313" key="2">
    <source>
        <dbReference type="EMBL" id="SFQ31348.1"/>
    </source>
</evidence>
<protein>
    <submittedName>
        <fullName evidence="2">Mobilisation protein (MobC)</fullName>
    </submittedName>
</protein>
<dbReference type="EMBL" id="FOWC01000010">
    <property type="protein sequence ID" value="SFQ31348.1"/>
    <property type="molecule type" value="Genomic_DNA"/>
</dbReference>